<keyword evidence="1" id="KW-1133">Transmembrane helix</keyword>
<dbReference type="Proteomes" id="UP001596147">
    <property type="component" value="Unassembled WGS sequence"/>
</dbReference>
<feature type="transmembrane region" description="Helical" evidence="1">
    <location>
        <begin position="20"/>
        <end position="37"/>
    </location>
</feature>
<evidence type="ECO:0000313" key="3">
    <source>
        <dbReference type="Proteomes" id="UP001596147"/>
    </source>
</evidence>
<feature type="transmembrane region" description="Helical" evidence="1">
    <location>
        <begin position="170"/>
        <end position="190"/>
    </location>
</feature>
<feature type="transmembrane region" description="Helical" evidence="1">
    <location>
        <begin position="293"/>
        <end position="315"/>
    </location>
</feature>
<keyword evidence="3" id="KW-1185">Reference proteome</keyword>
<name>A0ABW0LKB8_9BACI</name>
<dbReference type="RefSeq" id="WP_382350683.1">
    <property type="nucleotide sequence ID" value="NZ_JBHSMC010000013.1"/>
</dbReference>
<accession>A0ABW0LKB8</accession>
<reference evidence="3" key="1">
    <citation type="journal article" date="2019" name="Int. J. Syst. Evol. Microbiol.">
        <title>The Global Catalogue of Microorganisms (GCM) 10K type strain sequencing project: providing services to taxonomists for standard genome sequencing and annotation.</title>
        <authorList>
            <consortium name="The Broad Institute Genomics Platform"/>
            <consortium name="The Broad Institute Genome Sequencing Center for Infectious Disease"/>
            <person name="Wu L."/>
            <person name="Ma J."/>
        </authorList>
    </citation>
    <scope>NUCLEOTIDE SEQUENCE [LARGE SCALE GENOMIC DNA]</scope>
    <source>
        <strain evidence="3">CGMCC 1.12237</strain>
    </source>
</reference>
<feature type="transmembrane region" description="Helical" evidence="1">
    <location>
        <begin position="213"/>
        <end position="237"/>
    </location>
</feature>
<feature type="transmembrane region" description="Helical" evidence="1">
    <location>
        <begin position="264"/>
        <end position="286"/>
    </location>
</feature>
<evidence type="ECO:0008006" key="4">
    <source>
        <dbReference type="Google" id="ProtNLM"/>
    </source>
</evidence>
<keyword evidence="1" id="KW-0812">Transmembrane</keyword>
<keyword evidence="1" id="KW-0472">Membrane</keyword>
<feature type="transmembrane region" description="Helical" evidence="1">
    <location>
        <begin position="347"/>
        <end position="368"/>
    </location>
</feature>
<organism evidence="2 3">
    <name type="scientific">Lederbergia graminis</name>
    <dbReference type="NCBI Taxonomy" id="735518"/>
    <lineage>
        <taxon>Bacteria</taxon>
        <taxon>Bacillati</taxon>
        <taxon>Bacillota</taxon>
        <taxon>Bacilli</taxon>
        <taxon>Bacillales</taxon>
        <taxon>Bacillaceae</taxon>
        <taxon>Lederbergia</taxon>
    </lineage>
</organism>
<dbReference type="EMBL" id="JBHSMC010000013">
    <property type="protein sequence ID" value="MFC5464993.1"/>
    <property type="molecule type" value="Genomic_DNA"/>
</dbReference>
<sequence>MFWRYSLYETKLLLHNRKNWFIAAFLLLFFLVFFIYYSQDEPMTLREQKRIESEETFAAFEYIDEQREDVPEIAEVYNILTKQSELVQLQVYYIGMGNDSEQYIESGLQLNELKLKIHELGNKGLPDHFITPKEEILKDTALLNYIKDNELPLEEDSFKTNYYVENALEAMSGILFLVILLISGSELLVYEQRHASVVKGLPISFLKKITSKVAIYSIQLNVFLLGGFVIGILYAAMKLLAGDFSFPVLIYENGEYIAVSTTKYLLYIFTGFAVVSLLIMFLSILLNMLFKNAYANILVGLGIFAIPQVMMAAGIKSIMIEPLLFIDIVGVLSGDIAITLGNNAVDFSYAVLMLLLLIAIVIGSIYIIHMLSYRKKPKDEPIAKAY</sequence>
<proteinExistence type="predicted"/>
<evidence type="ECO:0000313" key="2">
    <source>
        <dbReference type="EMBL" id="MFC5464993.1"/>
    </source>
</evidence>
<comment type="caution">
    <text evidence="2">The sequence shown here is derived from an EMBL/GenBank/DDBJ whole genome shotgun (WGS) entry which is preliminary data.</text>
</comment>
<protein>
    <recommendedName>
        <fullName evidence="4">ABC transporter permease</fullName>
    </recommendedName>
</protein>
<evidence type="ECO:0000256" key="1">
    <source>
        <dbReference type="SAM" id="Phobius"/>
    </source>
</evidence>
<gene>
    <name evidence="2" type="ORF">ACFPM4_09530</name>
</gene>